<gene>
    <name evidence="1" type="ORF">TPC1_31346</name>
</gene>
<sequence length="371" mass="43502">PMQQIFFSDLPAHLQERFYGYFAQRDSEFELLPNGFYQTVFSGPELPTLKKTPKVFHVQKPRPQSRLFNSLSYLQYSDIILHAKNAFNATKIDDLVPHQNLSRLFETLQFLSVKPFNGRNSFDFFCQLSPQSLVDFIFTVQIYESEYDLLKRVSLALERPSFSFQQLLQVLSFVCDQLQIPLFQLLNLNISSSVVYNTVKNWFTEVYTKFFMETEIQTGQQLILQMVQFEEQFGKKCLQENKLMRLSSFQTDLDLKSFKVQVESCFLQFCIEMKQLCKLDANQFKKLLIELNSVFCVFCEVYSGNYDQFEDLNCVKRISRENLMKEAEVFGKNLKCVKNEEQIFEVCQAFLEGDFCKGYLDSYVAGMILVK</sequence>
<proteinExistence type="predicted"/>
<name>A0A146K0P2_9EUKA</name>
<reference evidence="1" key="1">
    <citation type="submission" date="2015-07" db="EMBL/GenBank/DDBJ databases">
        <title>Adaptation to a free-living lifestyle via gene acquisitions in the diplomonad Trepomonas sp. PC1.</title>
        <authorList>
            <person name="Xu F."/>
            <person name="Jerlstrom-Hultqvist J."/>
            <person name="Kolisko M."/>
            <person name="Simpson A.G.B."/>
            <person name="Roger A.J."/>
            <person name="Svard S.G."/>
            <person name="Andersson J.O."/>
        </authorList>
    </citation>
    <scope>NUCLEOTIDE SEQUENCE</scope>
    <source>
        <strain evidence="1">PC1</strain>
    </source>
</reference>
<feature type="non-terminal residue" evidence="1">
    <location>
        <position position="1"/>
    </location>
</feature>
<evidence type="ECO:0000313" key="1">
    <source>
        <dbReference type="EMBL" id="JAP89159.1"/>
    </source>
</evidence>
<accession>A0A146K0P2</accession>
<dbReference type="EMBL" id="GDID01007447">
    <property type="protein sequence ID" value="JAP89159.1"/>
    <property type="molecule type" value="Transcribed_RNA"/>
</dbReference>
<protein>
    <submittedName>
        <fullName evidence="1">Uncharacterized protein</fullName>
    </submittedName>
</protein>
<organism evidence="1">
    <name type="scientific">Trepomonas sp. PC1</name>
    <dbReference type="NCBI Taxonomy" id="1076344"/>
    <lineage>
        <taxon>Eukaryota</taxon>
        <taxon>Metamonada</taxon>
        <taxon>Diplomonadida</taxon>
        <taxon>Hexamitidae</taxon>
        <taxon>Hexamitinae</taxon>
        <taxon>Trepomonas</taxon>
    </lineage>
</organism>
<dbReference type="AlphaFoldDB" id="A0A146K0P2"/>